<dbReference type="InterPro" id="IPR036186">
    <property type="entry name" value="Serpin_sf"/>
</dbReference>
<dbReference type="Gene3D" id="2.30.39.10">
    <property type="entry name" value="Alpha-1-antitrypsin, domain 1"/>
    <property type="match status" value="1"/>
</dbReference>
<dbReference type="Proteomes" id="UP000267096">
    <property type="component" value="Unassembled WGS sequence"/>
</dbReference>
<evidence type="ECO:0000313" key="3">
    <source>
        <dbReference type="WBParaSite" id="ASIM_0002111801-mRNA-1"/>
    </source>
</evidence>
<dbReference type="InterPro" id="IPR042185">
    <property type="entry name" value="Serpin_sf_2"/>
</dbReference>
<protein>
    <submittedName>
        <fullName evidence="3">SERPIN domain-containing protein</fullName>
    </submittedName>
</protein>
<dbReference type="PROSITE" id="PS00284">
    <property type="entry name" value="SERPIN"/>
    <property type="match status" value="1"/>
</dbReference>
<name>A0A0M3KJE4_ANISI</name>
<keyword evidence="2" id="KW-1185">Reference proteome</keyword>
<evidence type="ECO:0000313" key="2">
    <source>
        <dbReference type="Proteomes" id="UP000267096"/>
    </source>
</evidence>
<gene>
    <name evidence="1" type="ORF">ASIM_LOCUS20491</name>
</gene>
<proteinExistence type="predicted"/>
<dbReference type="EMBL" id="UYRR01039758">
    <property type="protein sequence ID" value="VDK77337.1"/>
    <property type="molecule type" value="Genomic_DNA"/>
</dbReference>
<dbReference type="WBParaSite" id="ASIM_0002111801-mRNA-1">
    <property type="protein sequence ID" value="ASIM_0002111801-mRNA-1"/>
    <property type="gene ID" value="ASIM_0002111801"/>
</dbReference>
<accession>A0A0M3KJE4</accession>
<reference evidence="1 2" key="2">
    <citation type="submission" date="2018-11" db="EMBL/GenBank/DDBJ databases">
        <authorList>
            <consortium name="Pathogen Informatics"/>
        </authorList>
    </citation>
    <scope>NUCLEOTIDE SEQUENCE [LARGE SCALE GENOMIC DNA]</scope>
</reference>
<dbReference type="InterPro" id="IPR023795">
    <property type="entry name" value="Serpin_CS"/>
</dbReference>
<organism evidence="3">
    <name type="scientific">Anisakis simplex</name>
    <name type="common">Herring worm</name>
    <dbReference type="NCBI Taxonomy" id="6269"/>
    <lineage>
        <taxon>Eukaryota</taxon>
        <taxon>Metazoa</taxon>
        <taxon>Ecdysozoa</taxon>
        <taxon>Nematoda</taxon>
        <taxon>Chromadorea</taxon>
        <taxon>Rhabditida</taxon>
        <taxon>Spirurina</taxon>
        <taxon>Ascaridomorpha</taxon>
        <taxon>Ascaridoidea</taxon>
        <taxon>Anisakidae</taxon>
        <taxon>Anisakis</taxon>
        <taxon>Anisakis simplex complex</taxon>
    </lineage>
</organism>
<reference evidence="3" key="1">
    <citation type="submission" date="2017-02" db="UniProtKB">
        <authorList>
            <consortium name="WormBaseParasite"/>
        </authorList>
    </citation>
    <scope>IDENTIFICATION</scope>
</reference>
<dbReference type="AlphaFoldDB" id="A0A0M3KJE4"/>
<dbReference type="SUPFAM" id="SSF56574">
    <property type="entry name" value="Serpins"/>
    <property type="match status" value="1"/>
</dbReference>
<sequence length="39" mass="4618">MMMRMAPMPRMGPIRFIADHPFVYAIVKHQTVLFIGSYY</sequence>
<evidence type="ECO:0000313" key="1">
    <source>
        <dbReference type="EMBL" id="VDK77337.1"/>
    </source>
</evidence>